<evidence type="ECO:0000313" key="4">
    <source>
        <dbReference type="Proteomes" id="UP000319801"/>
    </source>
</evidence>
<evidence type="ECO:0008006" key="5">
    <source>
        <dbReference type="Google" id="ProtNLM"/>
    </source>
</evidence>
<feature type="compositionally biased region" description="Basic and acidic residues" evidence="1">
    <location>
        <begin position="286"/>
        <end position="295"/>
    </location>
</feature>
<feature type="compositionally biased region" description="Polar residues" evidence="1">
    <location>
        <begin position="309"/>
        <end position="319"/>
    </location>
</feature>
<keyword evidence="4" id="KW-1185">Reference proteome</keyword>
<feature type="region of interest" description="Disordered" evidence="1">
    <location>
        <begin position="284"/>
        <end position="344"/>
    </location>
</feature>
<comment type="caution">
    <text evidence="3">The sequence shown here is derived from an EMBL/GenBank/DDBJ whole genome shotgun (WGS) entry which is preliminary data.</text>
</comment>
<evidence type="ECO:0000256" key="1">
    <source>
        <dbReference type="SAM" id="MobiDB-lite"/>
    </source>
</evidence>
<evidence type="ECO:0000256" key="2">
    <source>
        <dbReference type="SAM" id="SignalP"/>
    </source>
</evidence>
<protein>
    <recommendedName>
        <fullName evidence="5">Interleukin-6 receptor subunit beta</fullName>
    </recommendedName>
</protein>
<evidence type="ECO:0000313" key="3">
    <source>
        <dbReference type="EMBL" id="TSZ12233.1"/>
    </source>
</evidence>
<name>A0A556V836_BAGYA</name>
<accession>A0A556V836</accession>
<dbReference type="Proteomes" id="UP000319801">
    <property type="component" value="Unassembled WGS sequence"/>
</dbReference>
<dbReference type="AlphaFoldDB" id="A0A556V836"/>
<dbReference type="Gene3D" id="2.60.40.10">
    <property type="entry name" value="Immunoglobulins"/>
    <property type="match status" value="1"/>
</dbReference>
<feature type="signal peptide" evidence="2">
    <location>
        <begin position="1"/>
        <end position="26"/>
    </location>
</feature>
<dbReference type="OrthoDB" id="8805892at2759"/>
<gene>
    <name evidence="3" type="ORF">Baya_14216</name>
</gene>
<sequence>MEGLWCAISSSWQQLLLMLMKWHSVCEPPLQYARLLDADPKWHPNNEAQMRSRCEGKDGGSAVCVPACPPRPSCMALRSLARSLSSSVAKVIPGNVTVHIWEGKRDHNLGTSSGKPWGLPLSSQVCSVPHCDRLKVTVCNIGNIPVDSDYKVRVGAFTDQSDVSWTIKQSINIRRSRLIAPTFTLSSTSNSVRVQIHRKQILKEIFTNGVKYTIYLWPTGQKNQKHVSVWKPMIIECDQVEIVTDKGWIIISNSADTKNRIVKDSERRGSLDSGVSVEHLSISSVKTEEENREGQVDSGCGSLKGTEGSGNMSIVSRQRSTYKTHKNKEEEDSGLGLSHHEGSLSLKGEDTGLLNEVEVKNGYQSQSPSSVDVLNDTDSNMAAPSAGYRSGQVTCTCTEHEYCMWCKFKNSFTQNSESETQPLTDFRQMPDAHLGSSSYSKETSLMETVTLLNMEVQMMESVMSEKNCAESSVILCSCPLQDITHTGSFTLQNMELTFS</sequence>
<dbReference type="EMBL" id="VCAZ01000152">
    <property type="protein sequence ID" value="TSZ12233.1"/>
    <property type="molecule type" value="Genomic_DNA"/>
</dbReference>
<proteinExistence type="predicted"/>
<organism evidence="3 4">
    <name type="scientific">Bagarius yarrelli</name>
    <name type="common">Goonch</name>
    <name type="synonym">Bagrus yarrelli</name>
    <dbReference type="NCBI Taxonomy" id="175774"/>
    <lineage>
        <taxon>Eukaryota</taxon>
        <taxon>Metazoa</taxon>
        <taxon>Chordata</taxon>
        <taxon>Craniata</taxon>
        <taxon>Vertebrata</taxon>
        <taxon>Euteleostomi</taxon>
        <taxon>Actinopterygii</taxon>
        <taxon>Neopterygii</taxon>
        <taxon>Teleostei</taxon>
        <taxon>Ostariophysi</taxon>
        <taxon>Siluriformes</taxon>
        <taxon>Sisoridae</taxon>
        <taxon>Sisorinae</taxon>
        <taxon>Bagarius</taxon>
    </lineage>
</organism>
<feature type="chain" id="PRO_5021800194" description="Interleukin-6 receptor subunit beta" evidence="2">
    <location>
        <begin position="27"/>
        <end position="499"/>
    </location>
</feature>
<dbReference type="InterPro" id="IPR013783">
    <property type="entry name" value="Ig-like_fold"/>
</dbReference>
<keyword evidence="2" id="KW-0732">Signal</keyword>
<reference evidence="3 4" key="1">
    <citation type="journal article" date="2019" name="Genome Biol. Evol.">
        <title>Whole-Genome Sequencing of the Giant Devil Catfish, Bagarius yarrelli.</title>
        <authorList>
            <person name="Jiang W."/>
            <person name="Lv Y."/>
            <person name="Cheng L."/>
            <person name="Yang K."/>
            <person name="Chao B."/>
            <person name="Wang X."/>
            <person name="Li Y."/>
            <person name="Pan X."/>
            <person name="You X."/>
            <person name="Zhang Y."/>
            <person name="Yang J."/>
            <person name="Li J."/>
            <person name="Zhang X."/>
            <person name="Liu S."/>
            <person name="Sun C."/>
            <person name="Yang J."/>
            <person name="Shi Q."/>
        </authorList>
    </citation>
    <scope>NUCLEOTIDE SEQUENCE [LARGE SCALE GENOMIC DNA]</scope>
    <source>
        <strain evidence="3">JWS20170419001</strain>
        <tissue evidence="3">Muscle</tissue>
    </source>
</reference>